<dbReference type="Pfam" id="PF00501">
    <property type="entry name" value="AMP-binding"/>
    <property type="match status" value="1"/>
</dbReference>
<gene>
    <name evidence="5" type="ORF">DQQ10_04170</name>
</gene>
<proteinExistence type="predicted"/>
<evidence type="ECO:0000256" key="3">
    <source>
        <dbReference type="ARBA" id="ARBA00024484"/>
    </source>
</evidence>
<dbReference type="InterPro" id="IPR020845">
    <property type="entry name" value="AMP-binding_CS"/>
</dbReference>
<dbReference type="GO" id="GO:0005524">
    <property type="term" value="F:ATP binding"/>
    <property type="evidence" value="ECO:0007669"/>
    <property type="project" value="UniProtKB-KW"/>
</dbReference>
<dbReference type="OrthoDB" id="9778383at2"/>
<name>A0A364Y844_9BACT</name>
<reference evidence="5 6" key="1">
    <citation type="submission" date="2018-06" db="EMBL/GenBank/DDBJ databases">
        <title>Chryseolinea flavus sp. nov., a member of the phylum Bacteroidetes isolated from soil.</title>
        <authorList>
            <person name="Li Y."/>
            <person name="Wang J."/>
        </authorList>
    </citation>
    <scope>NUCLEOTIDE SEQUENCE [LARGE SCALE GENOMIC DNA]</scope>
    <source>
        <strain evidence="5 6">SDU1-6</strain>
    </source>
</reference>
<comment type="caution">
    <text evidence="5">The sequence shown here is derived from an EMBL/GenBank/DDBJ whole genome shotgun (WGS) entry which is preliminary data.</text>
</comment>
<dbReference type="Gene3D" id="3.40.50.12780">
    <property type="entry name" value="N-terminal domain of ligase-like"/>
    <property type="match status" value="1"/>
</dbReference>
<dbReference type="Gene3D" id="3.30.300.30">
    <property type="match status" value="1"/>
</dbReference>
<dbReference type="Proteomes" id="UP000251889">
    <property type="component" value="Unassembled WGS sequence"/>
</dbReference>
<dbReference type="PANTHER" id="PTHR43272">
    <property type="entry name" value="LONG-CHAIN-FATTY-ACID--COA LIGASE"/>
    <property type="match status" value="1"/>
</dbReference>
<dbReference type="SUPFAM" id="SSF56801">
    <property type="entry name" value="Acetyl-CoA synthetase-like"/>
    <property type="match status" value="1"/>
</dbReference>
<dbReference type="GO" id="GO:0016020">
    <property type="term" value="C:membrane"/>
    <property type="evidence" value="ECO:0007669"/>
    <property type="project" value="TreeGrafter"/>
</dbReference>
<protein>
    <submittedName>
        <fullName evidence="5">AMP-dependent synthetase</fullName>
    </submittedName>
</protein>
<organism evidence="5 6">
    <name type="scientific">Pseudochryseolinea flava</name>
    <dbReference type="NCBI Taxonomy" id="2059302"/>
    <lineage>
        <taxon>Bacteria</taxon>
        <taxon>Pseudomonadati</taxon>
        <taxon>Bacteroidota</taxon>
        <taxon>Cytophagia</taxon>
        <taxon>Cytophagales</taxon>
        <taxon>Fulvivirgaceae</taxon>
        <taxon>Pseudochryseolinea</taxon>
    </lineage>
</organism>
<sequence length="544" mass="60687">MTTPLDFFYYWESQTPQQPFLHQPINGQWKTYTYSSAGIEARRLASALRALKLPSKTAVAILSKNCAHWFIADLAIMMADLVSVPIYPTLSAASVKPIVEHSESKVIFIGKLDQYAHQRDGIPEHVMKISFPDYGPHDGISWNDFVRDHEPLKENRHHTLDTLATIMYSSGTTGTPKGVMLTYGALGHVGERVRDNLKLVPSDTYFSYLPLSHIAERALVEMVVYATGCSVSFSESLEKFAANLEEVQPTVLGGVPRIWSKFQEGVLKKISQKKLDTLLSIPLVSALVKRSIRKKLGMSRIRVAVSGAAPTPVSLIAWFQRIGVNIWETYGMTENTAYSHSNWKKIKLGTVGSPWPDVETKIDGNGEILIRHKALMTGYYKDLETTAAVFTNDGFLRTGDLGSIDDEGFLTITGRVKDQFKTDKAKFIAPAKIEMMLAANKDIDQVCVVGTGIPQPVALVVLSDLGKLKPKDEIIRSLTKTVGEVNPTLEEYEVLKKIIVMRDAWTIENNFLTPTLKVKRNAIENIYVSTYPTWYAQNGLVIFE</sequence>
<comment type="catalytic activity">
    <reaction evidence="3">
        <text>a long-chain fatty acid + ATP + CoA = a long-chain fatty acyl-CoA + AMP + diphosphate</text>
        <dbReference type="Rhea" id="RHEA:15421"/>
        <dbReference type="ChEBI" id="CHEBI:30616"/>
        <dbReference type="ChEBI" id="CHEBI:33019"/>
        <dbReference type="ChEBI" id="CHEBI:57287"/>
        <dbReference type="ChEBI" id="CHEBI:57560"/>
        <dbReference type="ChEBI" id="CHEBI:83139"/>
        <dbReference type="ChEBI" id="CHEBI:456215"/>
        <dbReference type="EC" id="6.2.1.3"/>
    </reaction>
    <physiologicalReaction direction="left-to-right" evidence="3">
        <dbReference type="Rhea" id="RHEA:15422"/>
    </physiologicalReaction>
</comment>
<dbReference type="InterPro" id="IPR045851">
    <property type="entry name" value="AMP-bd_C_sf"/>
</dbReference>
<dbReference type="PROSITE" id="PS00455">
    <property type="entry name" value="AMP_BINDING"/>
    <property type="match status" value="1"/>
</dbReference>
<accession>A0A364Y844</accession>
<dbReference type="AlphaFoldDB" id="A0A364Y844"/>
<evidence type="ECO:0000256" key="2">
    <source>
        <dbReference type="ARBA" id="ARBA00022840"/>
    </source>
</evidence>
<dbReference type="GO" id="GO:0004467">
    <property type="term" value="F:long-chain fatty acid-CoA ligase activity"/>
    <property type="evidence" value="ECO:0007669"/>
    <property type="project" value="UniProtKB-EC"/>
</dbReference>
<feature type="domain" description="AMP-dependent synthetase/ligase" evidence="4">
    <location>
        <begin position="13"/>
        <end position="380"/>
    </location>
</feature>
<keyword evidence="1" id="KW-0547">Nucleotide-binding</keyword>
<evidence type="ECO:0000256" key="1">
    <source>
        <dbReference type="ARBA" id="ARBA00022741"/>
    </source>
</evidence>
<evidence type="ECO:0000313" key="6">
    <source>
        <dbReference type="Proteomes" id="UP000251889"/>
    </source>
</evidence>
<dbReference type="InterPro" id="IPR000873">
    <property type="entry name" value="AMP-dep_synth/lig_dom"/>
</dbReference>
<evidence type="ECO:0000313" key="5">
    <source>
        <dbReference type="EMBL" id="RAW03286.1"/>
    </source>
</evidence>
<keyword evidence="2" id="KW-0067">ATP-binding</keyword>
<dbReference type="InterPro" id="IPR042099">
    <property type="entry name" value="ANL_N_sf"/>
</dbReference>
<dbReference type="EMBL" id="QMFY01000001">
    <property type="protein sequence ID" value="RAW03286.1"/>
    <property type="molecule type" value="Genomic_DNA"/>
</dbReference>
<evidence type="ECO:0000259" key="4">
    <source>
        <dbReference type="Pfam" id="PF00501"/>
    </source>
</evidence>
<keyword evidence="6" id="KW-1185">Reference proteome</keyword>
<dbReference type="PANTHER" id="PTHR43272:SF33">
    <property type="entry name" value="AMP-BINDING DOMAIN-CONTAINING PROTEIN-RELATED"/>
    <property type="match status" value="1"/>
</dbReference>
<dbReference type="Pfam" id="PF23562">
    <property type="entry name" value="AMP-binding_C_3"/>
    <property type="match status" value="1"/>
</dbReference>
<dbReference type="RefSeq" id="WP_112745501.1">
    <property type="nucleotide sequence ID" value="NZ_QMFY01000001.1"/>
</dbReference>